<reference evidence="2 3" key="1">
    <citation type="submission" date="2014-04" db="EMBL/GenBank/DDBJ databases">
        <authorList>
            <person name="Sibley D."/>
            <person name="Venepally P."/>
            <person name="Karamycheva S."/>
            <person name="Hadjithomas M."/>
            <person name="Khan A."/>
            <person name="Brunk B."/>
            <person name="Roos D."/>
            <person name="Caler E."/>
            <person name="Lorenzi H."/>
        </authorList>
    </citation>
    <scope>NUCLEOTIDE SEQUENCE [LARGE SCALE GENOMIC DNA]</scope>
    <source>
        <strain evidence="2 3">MAS</strain>
    </source>
</reference>
<feature type="region of interest" description="Disordered" evidence="1">
    <location>
        <begin position="366"/>
        <end position="399"/>
    </location>
</feature>
<feature type="compositionally biased region" description="Basic and acidic residues" evidence="1">
    <location>
        <begin position="877"/>
        <end position="889"/>
    </location>
</feature>
<feature type="region of interest" description="Disordered" evidence="1">
    <location>
        <begin position="668"/>
        <end position="722"/>
    </location>
</feature>
<feature type="region of interest" description="Disordered" evidence="1">
    <location>
        <begin position="777"/>
        <end position="813"/>
    </location>
</feature>
<feature type="region of interest" description="Disordered" evidence="1">
    <location>
        <begin position="1000"/>
        <end position="1047"/>
    </location>
</feature>
<organism evidence="2 3">
    <name type="scientific">Toxoplasma gondii MAS</name>
    <dbReference type="NCBI Taxonomy" id="943118"/>
    <lineage>
        <taxon>Eukaryota</taxon>
        <taxon>Sar</taxon>
        <taxon>Alveolata</taxon>
        <taxon>Apicomplexa</taxon>
        <taxon>Conoidasida</taxon>
        <taxon>Coccidia</taxon>
        <taxon>Eucoccidiorida</taxon>
        <taxon>Eimeriorina</taxon>
        <taxon>Sarcocystidae</taxon>
        <taxon>Toxoplasma</taxon>
    </lineage>
</organism>
<feature type="compositionally biased region" description="Basic and acidic residues" evidence="1">
    <location>
        <begin position="1038"/>
        <end position="1047"/>
    </location>
</feature>
<comment type="caution">
    <text evidence="2">The sequence shown here is derived from an EMBL/GenBank/DDBJ whole genome shotgun (WGS) entry which is preliminary data.</text>
</comment>
<evidence type="ECO:0000256" key="1">
    <source>
        <dbReference type="SAM" id="MobiDB-lite"/>
    </source>
</evidence>
<feature type="region of interest" description="Disordered" evidence="1">
    <location>
        <begin position="468"/>
        <end position="503"/>
    </location>
</feature>
<name>A0A086QFU8_TOXGO</name>
<proteinExistence type="predicted"/>
<evidence type="ECO:0000313" key="2">
    <source>
        <dbReference type="EMBL" id="KFH11480.1"/>
    </source>
</evidence>
<feature type="compositionally biased region" description="Basic and acidic residues" evidence="1">
    <location>
        <begin position="851"/>
        <end position="864"/>
    </location>
</feature>
<dbReference type="VEuPathDB" id="ToxoDB:TGMAS_319390"/>
<protein>
    <submittedName>
        <fullName evidence="2">Uncharacterized protein</fullName>
    </submittedName>
</protein>
<dbReference type="Proteomes" id="UP000028821">
    <property type="component" value="Unassembled WGS sequence"/>
</dbReference>
<feature type="region of interest" description="Disordered" evidence="1">
    <location>
        <begin position="1"/>
        <end position="41"/>
    </location>
</feature>
<dbReference type="EMBL" id="AEXC02001639">
    <property type="protein sequence ID" value="KFH11480.1"/>
    <property type="molecule type" value="Genomic_DNA"/>
</dbReference>
<accession>A0A086QFU8</accession>
<dbReference type="AlphaFoldDB" id="A0A086QFU8"/>
<sequence>MPAKPPNATRTMPKGKGKKQKAQGQKNLPPRPDLRYYSGQQGPLPKPGWYIRCSLDAQIDASARKLQETSPVTRPNGLRPRILLEASKSRKLARFSSSPHSDEVHLERRASFSNSPVCLSVRPKTAFSFVERPDIRKPVTEVVAAARTPSAAMVVSRPVLSAGSKTETAGLHNQTCVGIKHPSQMQANATQLKTAIILEDVRALNIAADPRFLEMQEFASRCAERMHRDVGGPGLEQTSDSSSAVPPPRRFRLEAKWIPKKAASEVQNAMSMVERPLWAHPLSSLPDGNSRVRVRRPSAFWNPKSYQHTDTASTAADSKSYTQAFYAELANRLREVVSCRDTNFRLAHLDNVYEWFQRERTRFVTTASNGAQKPGDYGGTGNPNCKGTDAPSVNPADLPPAYAFPELPCPSDAFDASALASSRGSAFFDPQKPRRDSYGGFVDQDSVDSLDSSADFRHLPRQDRLLLRQRERKGSSASDSICSSRRSSALPHSNCCRRGSEGDVSVAENRDVENRGPKTSRHLTLGDGAHLDSSVPCGIRVEDPPFLEFVQSHAPLISPQDYLLELETRDLIPPGSPEKFVNAGRMALLSQLQSPVRVVTSRKASISATGRGYEDACASSEPSDGLGALEAATLGTSSQTWASRCHRKYRGDLQQRYIQDLRKLRPPWGMKNIHANSPSKADEGNRSVSSSSAWRRSSNHFTKAGRPPRHTFAGYSSSGATKENKAAAELNLEERWLVCRHRDIIRMRHATEKKQTMEEWARRRSLLLTQAQKQVEEIRCWQPPSPESSSSSESSSDEEETLTVDPPLTPRSSAFRWSIDSRRASDFSNGPGWRVLRDAVAKRTSLALVSEKAHDQTQREREVDQQNAQENADDSGEDVKEGNIQDDRSSSLSSSDSDNQHSEDNEQETSPEEGARQPPSRQATGEKPRPFSAFARENTRAPEDTKGSESPPLSLQMKVSEQKTFSSSPRTPGPPRLPRKTQITANGSALLLRHLARLQEEDMSACSVRQTQRTGTEGEEEAVEKEGDEGQGRGQASAKREREERSRRLLQLIEGALKSPRKAKV</sequence>
<feature type="region of interest" description="Disordered" evidence="1">
    <location>
        <begin position="849"/>
        <end position="981"/>
    </location>
</feature>
<gene>
    <name evidence="2" type="ORF">TGMAS_319390</name>
</gene>
<feature type="compositionally biased region" description="Polar residues" evidence="1">
    <location>
        <begin position="951"/>
        <end position="970"/>
    </location>
</feature>
<dbReference type="OrthoDB" id="331913at2759"/>
<feature type="compositionally biased region" description="Low complexity" evidence="1">
    <location>
        <begin position="686"/>
        <end position="696"/>
    </location>
</feature>
<feature type="compositionally biased region" description="Low complexity" evidence="1">
    <location>
        <begin position="475"/>
        <end position="489"/>
    </location>
</feature>
<evidence type="ECO:0000313" key="3">
    <source>
        <dbReference type="Proteomes" id="UP000028821"/>
    </source>
</evidence>
<feature type="compositionally biased region" description="Basic and acidic residues" evidence="1">
    <location>
        <begin position="937"/>
        <end position="947"/>
    </location>
</feature>